<dbReference type="KEGG" id="mvd:AWU67_00905"/>
<dbReference type="Pfam" id="PF00482">
    <property type="entry name" value="T2SSF"/>
    <property type="match status" value="2"/>
</dbReference>
<proteinExistence type="inferred from homology"/>
<evidence type="ECO:0000256" key="6">
    <source>
        <dbReference type="ARBA" id="ARBA00022989"/>
    </source>
</evidence>
<sequence length="410" mass="43467">MAGTVAYAYTGRDTAGKKVKGKIDAPSEGSAASRLQGMGISPIDITAAPIGTGLNREINIAGLGGGVGLKDLSIMSRQMATMIGSGLSLLRTLNILAEQTENKKLAGILGQVRDDVETGVSISDAFGKHPNEFPPLMINMVKAGETGGFLDGALESIAENFEKEVKLRSTIKSAMTYPVIVLLMSLGAVLIMLIFIVPIFKEMFAGMGSDLPLPTQLLVTMSEAMVWFVPLLLVVGIIFAVWWSKNKNTEEVRKTLDPFLLKLPVFGPLLKKIAVARFARNLSNMLGAGVPILHALKIVGETSGNWVIEDALAQVAESVRQGQSISGPLLAQPVFPPMVTQMIAVGEDAGSLETMLDKIGDFYDHEVEAATEQLTAAIEPLMIAFLGVVIGGMVIALYMPIFGIAGAVNG</sequence>
<feature type="transmembrane region" description="Helical" evidence="8">
    <location>
        <begin position="383"/>
        <end position="408"/>
    </location>
</feature>
<keyword evidence="5 8" id="KW-0812">Transmembrane</keyword>
<keyword evidence="11" id="KW-1185">Reference proteome</keyword>
<feature type="transmembrane region" description="Helical" evidence="8">
    <location>
        <begin position="224"/>
        <end position="244"/>
    </location>
</feature>
<name>A0A0Y0MKU9_9MICO</name>
<dbReference type="RefSeq" id="WP_067225612.1">
    <property type="nucleotide sequence ID" value="NZ_CP014145.1"/>
</dbReference>
<feature type="transmembrane region" description="Helical" evidence="8">
    <location>
        <begin position="176"/>
        <end position="200"/>
    </location>
</feature>
<dbReference type="PRINTS" id="PR00812">
    <property type="entry name" value="BCTERIALGSPF"/>
</dbReference>
<protein>
    <submittedName>
        <fullName evidence="10">Pilus assembly protein PilC</fullName>
    </submittedName>
</protein>
<dbReference type="InterPro" id="IPR018076">
    <property type="entry name" value="T2SS_GspF_dom"/>
</dbReference>
<keyword evidence="7 8" id="KW-0472">Membrane</keyword>
<organism evidence="10 11">
    <name type="scientific">Microterricola viridarii</name>
    <dbReference type="NCBI Taxonomy" id="412690"/>
    <lineage>
        <taxon>Bacteria</taxon>
        <taxon>Bacillati</taxon>
        <taxon>Actinomycetota</taxon>
        <taxon>Actinomycetes</taxon>
        <taxon>Micrococcales</taxon>
        <taxon>Microbacteriaceae</taxon>
        <taxon>Microterricola</taxon>
    </lineage>
</organism>
<evidence type="ECO:0000259" key="9">
    <source>
        <dbReference type="Pfam" id="PF00482"/>
    </source>
</evidence>
<keyword evidence="3" id="KW-1003">Cell membrane</keyword>
<gene>
    <name evidence="10" type="ORF">AWU67_00905</name>
</gene>
<comment type="similarity">
    <text evidence="2">Belongs to the GSP F family.</text>
</comment>
<dbReference type="EMBL" id="CP014145">
    <property type="protein sequence ID" value="AMB57654.1"/>
    <property type="molecule type" value="Genomic_DNA"/>
</dbReference>
<reference evidence="10 11" key="1">
    <citation type="journal article" date="2016" name="J. Biotechnol.">
        <title>First complete genome sequence of a species in the genus Microterricola, an extremophilic cold active enzyme producing bacterial strain ERGS5:02 isolated from Sikkim Himalaya.</title>
        <authorList>
            <person name="Himanshu"/>
            <person name="Swarnkar M.K."/>
            <person name="Singh D."/>
            <person name="Kumar R."/>
        </authorList>
    </citation>
    <scope>NUCLEOTIDE SEQUENCE [LARGE SCALE GENOMIC DNA]</scope>
    <source>
        <strain evidence="10 11">ERGS5:02</strain>
    </source>
</reference>
<reference evidence="11" key="2">
    <citation type="submission" date="2016-01" db="EMBL/GenBank/DDBJ databases">
        <title>First complete genome sequence of a species in the genus Microterricola, an extremophilic cold active enzyme producing strain ERGS5:02 isolated from Sikkim Himalaya.</title>
        <authorList>
            <person name="Kumar R."/>
            <person name="Singh D."/>
            <person name="Swarnkar M.K."/>
        </authorList>
    </citation>
    <scope>NUCLEOTIDE SEQUENCE [LARGE SCALE GENOMIC DNA]</scope>
    <source>
        <strain evidence="11">ERGS5:02</strain>
    </source>
</reference>
<dbReference type="PANTHER" id="PTHR30012">
    <property type="entry name" value="GENERAL SECRETION PATHWAY PROTEIN"/>
    <property type="match status" value="1"/>
</dbReference>
<dbReference type="Gene3D" id="1.20.81.30">
    <property type="entry name" value="Type II secretion system (T2SS), domain F"/>
    <property type="match status" value="2"/>
</dbReference>
<evidence type="ECO:0000256" key="8">
    <source>
        <dbReference type="SAM" id="Phobius"/>
    </source>
</evidence>
<feature type="domain" description="Type II secretion system protein GspF" evidence="9">
    <location>
        <begin position="278"/>
        <end position="400"/>
    </location>
</feature>
<accession>A0A0Y0MKU9</accession>
<dbReference type="InterPro" id="IPR042094">
    <property type="entry name" value="T2SS_GspF_sf"/>
</dbReference>
<evidence type="ECO:0000256" key="5">
    <source>
        <dbReference type="ARBA" id="ARBA00022692"/>
    </source>
</evidence>
<dbReference type="FunFam" id="1.20.81.30:FF:000001">
    <property type="entry name" value="Type II secretion system protein F"/>
    <property type="match status" value="2"/>
</dbReference>
<evidence type="ECO:0000256" key="4">
    <source>
        <dbReference type="ARBA" id="ARBA00022519"/>
    </source>
</evidence>
<dbReference type="Proteomes" id="UP000058305">
    <property type="component" value="Chromosome"/>
</dbReference>
<keyword evidence="6 8" id="KW-1133">Transmembrane helix</keyword>
<keyword evidence="4" id="KW-0997">Cell inner membrane</keyword>
<dbReference type="OrthoDB" id="9805682at2"/>
<dbReference type="PANTHER" id="PTHR30012:SF0">
    <property type="entry name" value="TYPE II SECRETION SYSTEM PROTEIN F-RELATED"/>
    <property type="match status" value="1"/>
</dbReference>
<evidence type="ECO:0000256" key="7">
    <source>
        <dbReference type="ARBA" id="ARBA00023136"/>
    </source>
</evidence>
<comment type="subcellular location">
    <subcellularLocation>
        <location evidence="1">Cell inner membrane</location>
        <topology evidence="1">Multi-pass membrane protein</topology>
    </subcellularLocation>
</comment>
<evidence type="ECO:0000256" key="1">
    <source>
        <dbReference type="ARBA" id="ARBA00004429"/>
    </source>
</evidence>
<evidence type="ECO:0000313" key="10">
    <source>
        <dbReference type="EMBL" id="AMB57654.1"/>
    </source>
</evidence>
<evidence type="ECO:0000256" key="2">
    <source>
        <dbReference type="ARBA" id="ARBA00005745"/>
    </source>
</evidence>
<evidence type="ECO:0000313" key="11">
    <source>
        <dbReference type="Proteomes" id="UP000058305"/>
    </source>
</evidence>
<evidence type="ECO:0000256" key="3">
    <source>
        <dbReference type="ARBA" id="ARBA00022475"/>
    </source>
</evidence>
<dbReference type="AlphaFoldDB" id="A0A0Y0MKU9"/>
<dbReference type="InterPro" id="IPR003004">
    <property type="entry name" value="GspF/PilC"/>
</dbReference>
<dbReference type="GO" id="GO:0005886">
    <property type="term" value="C:plasma membrane"/>
    <property type="evidence" value="ECO:0007669"/>
    <property type="project" value="UniProtKB-SubCell"/>
</dbReference>
<feature type="domain" description="Type II secretion system protein GspF" evidence="9">
    <location>
        <begin position="76"/>
        <end position="198"/>
    </location>
</feature>